<organism evidence="1 2">
    <name type="scientific">Racocetra persica</name>
    <dbReference type="NCBI Taxonomy" id="160502"/>
    <lineage>
        <taxon>Eukaryota</taxon>
        <taxon>Fungi</taxon>
        <taxon>Fungi incertae sedis</taxon>
        <taxon>Mucoromycota</taxon>
        <taxon>Glomeromycotina</taxon>
        <taxon>Glomeromycetes</taxon>
        <taxon>Diversisporales</taxon>
        <taxon>Gigasporaceae</taxon>
        <taxon>Racocetra</taxon>
    </lineage>
</organism>
<protein>
    <submittedName>
        <fullName evidence="1">4340_t:CDS:1</fullName>
    </submittedName>
</protein>
<name>A0ACA9S2B4_9GLOM</name>
<proteinExistence type="predicted"/>
<keyword evidence="2" id="KW-1185">Reference proteome</keyword>
<sequence length="60" mass="6812">WVGVVFVQITESGKFKRPVTNECSPMNDLLDYSVGEQSLANLILDLMSYVIEKKFETVQT</sequence>
<comment type="caution">
    <text evidence="1">The sequence shown here is derived from an EMBL/GenBank/DDBJ whole genome shotgun (WGS) entry which is preliminary data.</text>
</comment>
<reference evidence="1" key="1">
    <citation type="submission" date="2021-06" db="EMBL/GenBank/DDBJ databases">
        <authorList>
            <person name="Kallberg Y."/>
            <person name="Tangrot J."/>
            <person name="Rosling A."/>
        </authorList>
    </citation>
    <scope>NUCLEOTIDE SEQUENCE</scope>
    <source>
        <strain evidence="1">MA461A</strain>
    </source>
</reference>
<dbReference type="EMBL" id="CAJVQC010084383">
    <property type="protein sequence ID" value="CAG8821045.1"/>
    <property type="molecule type" value="Genomic_DNA"/>
</dbReference>
<gene>
    <name evidence="1" type="ORF">RPERSI_LOCUS25489</name>
</gene>
<evidence type="ECO:0000313" key="1">
    <source>
        <dbReference type="EMBL" id="CAG8821045.1"/>
    </source>
</evidence>
<dbReference type="Proteomes" id="UP000789920">
    <property type="component" value="Unassembled WGS sequence"/>
</dbReference>
<evidence type="ECO:0000313" key="2">
    <source>
        <dbReference type="Proteomes" id="UP000789920"/>
    </source>
</evidence>
<accession>A0ACA9S2B4</accession>
<feature type="non-terminal residue" evidence="1">
    <location>
        <position position="60"/>
    </location>
</feature>
<feature type="non-terminal residue" evidence="1">
    <location>
        <position position="1"/>
    </location>
</feature>